<dbReference type="Proteomes" id="UP000185678">
    <property type="component" value="Unassembled WGS sequence"/>
</dbReference>
<feature type="coiled-coil region" evidence="1">
    <location>
        <begin position="839"/>
        <end position="866"/>
    </location>
</feature>
<proteinExistence type="predicted"/>
<evidence type="ECO:0000256" key="1">
    <source>
        <dbReference type="SAM" id="Coils"/>
    </source>
</evidence>
<sequence>MTKAPIQSGNTSLSRSFQTLTCEATTDPDIYLIRLGETFGWDHLLDDARRVLILSAAGAGKTYECQQQAKRLFEQGKAAFFLTLEGIASTGLSMLLDPPHRRRYQDWLAGKHPEAYFFLDSADELLLSHGDFRQALCKFSCEIHEHLHRARIIVTSRPITLDFDAVAGELHVDPPRSEPEIIDTPEQSFRRLISGETRNAQVEARKKRKIPVPEGGVLIVKLTPLSQQHVEHLATTCGVTDPVGLMQEIERKHVWDFARRPQELIEICSYWREHGRLGTRSEQIEEDIRHKLRETGNRKKHTTLSPERAREGAERLALAQILTRKRTIRFSDLSLDDIEQEAAIDPTIILGDWTANEQAELLQRPLFGPASYGRVRFHHRSASEFLAAQRLEWLCRNNRINRSALFRLLFGDCYGQQFVFPSMRAVATWLSIPNDAVRDEMLHRDPAALMDDGDPERFPVSTRQRILTAYVERYQKDTWRGIHIPTAQVLRFASPDLSPTVRQLWWEGKTSPDVRKLLLALILAGRMQDCQDIALGVVTDSAASPADRIAAFNVLTEMTEPGGLDPVVSSLLTDPHWPSSVKRGVLGMVFPRHMSSEQFATLLGQIVVAEEDGGNLDRFLPQLIPTLGLSDEQSTALRTSLARMIEAHIEPSDDWPYFTSRFSHLSAALAVLCEQHLDITRPPAADVVSAAVIAVRLQDEKLGNQQPVEALQSFFRQAPSRWRKAAYCAEVDFYTTHIPASDNGSPRKNGHYDSTVDPRSHDDFDWLIEIIADATLAHDTRTSAFQHACWMLRRDGQIIEEREKAIREAAKEEPDWLDQLEPWLVPAQSNTRYAMEIAKWDEEKAAREAEEEKAIASREIWRAELLDDPDAYFSKNNPPEIIQDFVQVSGCILQEPVWFYRWDRSIITEHFSEQIAEKVRQAFCAYWRTIDPRLPSEQPEEQRNSWILALAGVYAEAEQPDWVHSLDRDTAERAARLACVALSEVPAWLNELITFWPNAVDATLGIELSLQLDDVRGFTARPFFEALVSADEAVRKFFVPRVWNWLSAKSIEASDEHDTTHLYHHIERVIHFVISNTTDPSAMIALAQSRLGAGLDTPFAPLWLVLLLKTAPQVAIETLTNNLAALDPTVRSRLCQTLLSTCSPGDNSRLCFDLSNPEMTPEMLLALVQIAYKEVRVSDDVEWIGTGAHRSTLRENAQHGRSAVLTALLNRTGPAAWAVKQTLRTDPLFAHLKDRIDQLAREKAASEAEGPAYQDQNVAQLEKWGEGIAINRNGMFDLMIDRLADLQHEIAAHELSERFHLAAMNQEKDMQVWFAKRLQERENNLYHVDREAEVVNGKKTDIRLLSRHSDAQAVIEMKLANNEYSLKDLEQALENQLVGQYMQHDRCRAGCLLITMNKARRWENKQSEIMLDFTALISHLQQQARELEKRMNHEIRLAVIGIDLT</sequence>
<feature type="coiled-coil region" evidence="1">
    <location>
        <begin position="1410"/>
        <end position="1437"/>
    </location>
</feature>
<name>A0A1N7JDU1_9PROT</name>
<dbReference type="InterPro" id="IPR027417">
    <property type="entry name" value="P-loop_NTPase"/>
</dbReference>
<dbReference type="EMBL" id="FTOA01000002">
    <property type="protein sequence ID" value="SIS47507.1"/>
    <property type="molecule type" value="Genomic_DNA"/>
</dbReference>
<organism evidence="2 3">
    <name type="scientific">Insolitispirillum peregrinum</name>
    <dbReference type="NCBI Taxonomy" id="80876"/>
    <lineage>
        <taxon>Bacteria</taxon>
        <taxon>Pseudomonadati</taxon>
        <taxon>Pseudomonadota</taxon>
        <taxon>Alphaproteobacteria</taxon>
        <taxon>Rhodospirillales</taxon>
        <taxon>Novispirillaceae</taxon>
        <taxon>Insolitispirillum</taxon>
    </lineage>
</organism>
<dbReference type="Gene3D" id="3.40.50.300">
    <property type="entry name" value="P-loop containing nucleotide triphosphate hydrolases"/>
    <property type="match status" value="1"/>
</dbReference>
<dbReference type="OrthoDB" id="336284at2"/>
<keyword evidence="3" id="KW-1185">Reference proteome</keyword>
<keyword evidence="1" id="KW-0175">Coiled coil</keyword>
<evidence type="ECO:0000313" key="2">
    <source>
        <dbReference type="EMBL" id="SIS47507.1"/>
    </source>
</evidence>
<gene>
    <name evidence="2" type="ORF">SAMN05421779_102145</name>
</gene>
<evidence type="ECO:0000313" key="3">
    <source>
        <dbReference type="Proteomes" id="UP000185678"/>
    </source>
</evidence>
<reference evidence="2 3" key="1">
    <citation type="submission" date="2017-01" db="EMBL/GenBank/DDBJ databases">
        <authorList>
            <person name="Mah S.A."/>
            <person name="Swanson W.J."/>
            <person name="Moy G.W."/>
            <person name="Vacquier V.D."/>
        </authorList>
    </citation>
    <scope>NUCLEOTIDE SEQUENCE [LARGE SCALE GENOMIC DNA]</scope>
    <source>
        <strain evidence="2 3">DSM 11589</strain>
    </source>
</reference>
<dbReference type="RefSeq" id="WP_139332765.1">
    <property type="nucleotide sequence ID" value="NZ_FTOA01000002.1"/>
</dbReference>
<accession>A0A1N7JDU1</accession>
<protein>
    <submittedName>
        <fullName evidence="2">Uncharacterized protein</fullName>
    </submittedName>
</protein>